<accession>A0ABP8GNP5</accession>
<comment type="caution">
    <text evidence="1">The sequence shown here is derived from an EMBL/GenBank/DDBJ whole genome shotgun (WGS) entry which is preliminary data.</text>
</comment>
<evidence type="ECO:0000313" key="2">
    <source>
        <dbReference type="Proteomes" id="UP001500582"/>
    </source>
</evidence>
<dbReference type="EMBL" id="BAABFT010000008">
    <property type="protein sequence ID" value="GAA4327606.1"/>
    <property type="molecule type" value="Genomic_DNA"/>
</dbReference>
<evidence type="ECO:0000313" key="1">
    <source>
        <dbReference type="EMBL" id="GAA4327606.1"/>
    </source>
</evidence>
<dbReference type="Proteomes" id="UP001500582">
    <property type="component" value="Unassembled WGS sequence"/>
</dbReference>
<gene>
    <name evidence="1" type="ORF">GCM10023149_31110</name>
</gene>
<name>A0ABP8GNP5_9SPHI</name>
<protein>
    <submittedName>
        <fullName evidence="1">Uncharacterized protein</fullName>
    </submittedName>
</protein>
<sequence>MNSYPFLPTIRKKLANKGKPVPWLLTEIGQSQRWLDGITEIENLKLGVIFKISKALEFDFLVDYYKWLDINDVPVRQVLAEPESVYKKEVRKEDITFTLTVRGDVRNASKVMATLKAESEKQGYVID</sequence>
<keyword evidence="2" id="KW-1185">Reference proteome</keyword>
<reference evidence="2" key="1">
    <citation type="journal article" date="2019" name="Int. J. Syst. Evol. Microbiol.">
        <title>The Global Catalogue of Microorganisms (GCM) 10K type strain sequencing project: providing services to taxonomists for standard genome sequencing and annotation.</title>
        <authorList>
            <consortium name="The Broad Institute Genomics Platform"/>
            <consortium name="The Broad Institute Genome Sequencing Center for Infectious Disease"/>
            <person name="Wu L."/>
            <person name="Ma J."/>
        </authorList>
    </citation>
    <scope>NUCLEOTIDE SEQUENCE [LARGE SCALE GENOMIC DNA]</scope>
    <source>
        <strain evidence="2">JCM 17705</strain>
    </source>
</reference>
<organism evidence="1 2">
    <name type="scientific">Mucilaginibacter gynuensis</name>
    <dbReference type="NCBI Taxonomy" id="1302236"/>
    <lineage>
        <taxon>Bacteria</taxon>
        <taxon>Pseudomonadati</taxon>
        <taxon>Bacteroidota</taxon>
        <taxon>Sphingobacteriia</taxon>
        <taxon>Sphingobacteriales</taxon>
        <taxon>Sphingobacteriaceae</taxon>
        <taxon>Mucilaginibacter</taxon>
    </lineage>
</organism>
<proteinExistence type="predicted"/>